<dbReference type="PANTHER" id="PTHR30160">
    <property type="entry name" value="TETRAACYLDISACCHARIDE 4'-KINASE-RELATED"/>
    <property type="match status" value="1"/>
</dbReference>
<dbReference type="PANTHER" id="PTHR30160:SF1">
    <property type="entry name" value="LIPOPOLYSACCHARIDE 1,2-N-ACETYLGLUCOSAMINETRANSFERASE-RELATED"/>
    <property type="match status" value="1"/>
</dbReference>
<reference evidence="3 4" key="1">
    <citation type="submission" date="2021-05" db="EMBL/GenBank/DDBJ databases">
        <title>Novel species in genus Cellulomonas.</title>
        <authorList>
            <person name="Zhang G."/>
        </authorList>
    </citation>
    <scope>NUCLEOTIDE SEQUENCE [LARGE SCALE GENOMIC DNA]</scope>
    <source>
        <strain evidence="4">zg-ZUI157</strain>
    </source>
</reference>
<dbReference type="InterPro" id="IPR002201">
    <property type="entry name" value="Glyco_trans_9"/>
</dbReference>
<dbReference type="InterPro" id="IPR051199">
    <property type="entry name" value="LPS_LOS_Heptosyltrfase"/>
</dbReference>
<dbReference type="Pfam" id="PF01075">
    <property type="entry name" value="Glyco_transf_9"/>
    <property type="match status" value="1"/>
</dbReference>
<accession>A0ABX8GNZ4</accession>
<evidence type="ECO:0000256" key="2">
    <source>
        <dbReference type="ARBA" id="ARBA00022679"/>
    </source>
</evidence>
<sequence>MSGARTTGDVLVLRALGLGDALTGVAALRGVRRAWPDRRLVLAGPAATGTWLRDLGVVDDLLVTQGLAPLTWDGTGHVAVNLHGRGPQSHRVLAATRPSRLVAYATPEHPQGPTWRADEHEVVRWCRLVTSAGGPCDASDLRLPVPPDRATAPGTVVLHPGAASGSRRWPVARWGEVARALVAARQDVTLTGGPAEVDLCAAVAEASGRDPRVLAGSLDVPGLAGLVAGARLVVCGDTGVAHLATAVATPSVLLFGPTPPRWWGPAIDSDRHAVLWHGDPHRPGDPHGTDVDPALTAITVDEVLEAAVALLAAPAPHGHASG</sequence>
<name>A0ABX8GNZ4_9CELL</name>
<keyword evidence="4" id="KW-1185">Reference proteome</keyword>
<dbReference type="Proteomes" id="UP000679335">
    <property type="component" value="Chromosome"/>
</dbReference>
<dbReference type="EMBL" id="CP076023">
    <property type="protein sequence ID" value="QWC17615.1"/>
    <property type="molecule type" value="Genomic_DNA"/>
</dbReference>
<gene>
    <name evidence="3" type="ORF">KKR89_08690</name>
</gene>
<evidence type="ECO:0000313" key="4">
    <source>
        <dbReference type="Proteomes" id="UP000679335"/>
    </source>
</evidence>
<dbReference type="CDD" id="cd03789">
    <property type="entry name" value="GT9_LPS_heptosyltransferase"/>
    <property type="match status" value="1"/>
</dbReference>
<dbReference type="Gene3D" id="3.40.50.2000">
    <property type="entry name" value="Glycogen Phosphorylase B"/>
    <property type="match status" value="2"/>
</dbReference>
<dbReference type="SUPFAM" id="SSF53756">
    <property type="entry name" value="UDP-Glycosyltransferase/glycogen phosphorylase"/>
    <property type="match status" value="1"/>
</dbReference>
<evidence type="ECO:0000313" key="3">
    <source>
        <dbReference type="EMBL" id="QWC17615.1"/>
    </source>
</evidence>
<organism evidence="3 4">
    <name type="scientific">Cellulomonas dongxiuzhuiae</name>
    <dbReference type="NCBI Taxonomy" id="2819979"/>
    <lineage>
        <taxon>Bacteria</taxon>
        <taxon>Bacillati</taxon>
        <taxon>Actinomycetota</taxon>
        <taxon>Actinomycetes</taxon>
        <taxon>Micrococcales</taxon>
        <taxon>Cellulomonadaceae</taxon>
        <taxon>Cellulomonas</taxon>
    </lineage>
</organism>
<protein>
    <submittedName>
        <fullName evidence="3">Glycosyltransferase family 9 protein</fullName>
    </submittedName>
</protein>
<dbReference type="RefSeq" id="WP_208195002.1">
    <property type="nucleotide sequence ID" value="NZ_CP076023.1"/>
</dbReference>
<keyword evidence="1" id="KW-0328">Glycosyltransferase</keyword>
<evidence type="ECO:0000256" key="1">
    <source>
        <dbReference type="ARBA" id="ARBA00022676"/>
    </source>
</evidence>
<proteinExistence type="predicted"/>
<keyword evidence="2" id="KW-0808">Transferase</keyword>